<proteinExistence type="predicted"/>
<gene>
    <name evidence="1" type="ORF">FFLO_03590</name>
</gene>
<evidence type="ECO:0000313" key="2">
    <source>
        <dbReference type="Proteomes" id="UP000812966"/>
    </source>
</evidence>
<accession>A0A8K0JKF2</accession>
<reference evidence="1" key="1">
    <citation type="submission" date="2020-04" db="EMBL/GenBank/DDBJ databases">
        <title>Analysis of mating type loci in Filobasidium floriforme.</title>
        <authorList>
            <person name="Nowrousian M."/>
        </authorList>
    </citation>
    <scope>NUCLEOTIDE SEQUENCE</scope>
    <source>
        <strain evidence="1">CBS 6242</strain>
    </source>
</reference>
<protein>
    <submittedName>
        <fullName evidence="1">Uncharacterized protein</fullName>
    </submittedName>
</protein>
<dbReference type="EMBL" id="JABELV010000067">
    <property type="protein sequence ID" value="KAG7535919.1"/>
    <property type="molecule type" value="Genomic_DNA"/>
</dbReference>
<keyword evidence="2" id="KW-1185">Reference proteome</keyword>
<organism evidence="1 2">
    <name type="scientific">Filobasidium floriforme</name>
    <dbReference type="NCBI Taxonomy" id="5210"/>
    <lineage>
        <taxon>Eukaryota</taxon>
        <taxon>Fungi</taxon>
        <taxon>Dikarya</taxon>
        <taxon>Basidiomycota</taxon>
        <taxon>Agaricomycotina</taxon>
        <taxon>Tremellomycetes</taxon>
        <taxon>Filobasidiales</taxon>
        <taxon>Filobasidiaceae</taxon>
        <taxon>Filobasidium</taxon>
    </lineage>
</organism>
<evidence type="ECO:0000313" key="1">
    <source>
        <dbReference type="EMBL" id="KAG7535919.1"/>
    </source>
</evidence>
<dbReference type="Proteomes" id="UP000812966">
    <property type="component" value="Unassembled WGS sequence"/>
</dbReference>
<comment type="caution">
    <text evidence="1">The sequence shown here is derived from an EMBL/GenBank/DDBJ whole genome shotgun (WGS) entry which is preliminary data.</text>
</comment>
<name>A0A8K0JKF2_9TREE</name>
<sequence length="331" mass="36706">MSSCIASSSKHALKAPLSAACTATRRWASTNSQEKQPADGRTAVKFSGIPRTYTPADMHRALKRMGAFKNGDVPLSNVTAELQPLPPAIPNGPSPSTTSFLVTFPNKSAAETARDVAATHISSFLSINSESNNRTYRGNLVAASKRRQINLPGKEQIDPTMWYSRSLMRSFLQENLFPRVDSITGKAVRGPDPKRASSGTTTLRQMNPEEKLEAASEYVKAFREARIGPFGTDAKARARNERPMSGRQVVMWGMPDAIQERTWTRVLKGYKLAEEDAVFHVPKTISGRRSTYIITLQNTSEAHRLARNLNMMDFKSDKELASHLLRAQVLW</sequence>
<dbReference type="AlphaFoldDB" id="A0A8K0JKF2"/>